<evidence type="ECO:0000313" key="3">
    <source>
        <dbReference type="Proteomes" id="UP000672032"/>
    </source>
</evidence>
<feature type="region of interest" description="Disordered" evidence="1">
    <location>
        <begin position="1"/>
        <end position="30"/>
    </location>
</feature>
<dbReference type="OrthoDB" id="3485856at2759"/>
<gene>
    <name evidence="2" type="ORF">DSL72_002426</name>
</gene>
<evidence type="ECO:0000256" key="1">
    <source>
        <dbReference type="SAM" id="MobiDB-lite"/>
    </source>
</evidence>
<keyword evidence="3" id="KW-1185">Reference proteome</keyword>
<feature type="compositionally biased region" description="Low complexity" evidence="1">
    <location>
        <begin position="1"/>
        <end position="16"/>
    </location>
</feature>
<protein>
    <submittedName>
        <fullName evidence="2">Uncharacterized protein</fullName>
    </submittedName>
</protein>
<feature type="region of interest" description="Disordered" evidence="1">
    <location>
        <begin position="387"/>
        <end position="406"/>
    </location>
</feature>
<evidence type="ECO:0000313" key="2">
    <source>
        <dbReference type="EMBL" id="QSZ32846.1"/>
    </source>
</evidence>
<dbReference type="EMBL" id="CP063407">
    <property type="protein sequence ID" value="QSZ32846.1"/>
    <property type="molecule type" value="Genomic_DNA"/>
</dbReference>
<dbReference type="AlphaFoldDB" id="A0A8A3PCM2"/>
<proteinExistence type="predicted"/>
<name>A0A8A3PCM2_9HELO</name>
<sequence length="406" mass="46653">MTTSNPSSSLPSLNPLAKKRCDLQSSQDQDTSAVAIASSISIPPLTSSSSIMKDPSASAHSPIDDIIETFQNLNGEQEWAQFTISPQEYKTIRVFLAKFTNQEQGPFEGKEKEISEDDKSPASRLKHFLINRSEGNIQLIYEYIPQTSTLAFRMPLTLHNVTAQHFLELSLKVVRNVISNYPNMSSFKQKLEHGMTGMLNEGINVWKVKGKWKELYPDAAIQFFLSANDEFNDEGQTISCNLPGVIFEIGYSQTWESLRNYVRYYLLDTNKCINKVVIVKIDPKTRRTFLELWERYMKTIEGKEYWDVRMCKYRQEVKREDSTMEIRGLDGSEGAQIDESIKFKLADLAPFLWLEKEPQLFETPWELSIRSLYRLLNNAFEKHDRKANDLGFAPPDTPTPILDDDM</sequence>
<dbReference type="Proteomes" id="UP000672032">
    <property type="component" value="Chromosome 3"/>
</dbReference>
<organism evidence="2 3">
    <name type="scientific">Monilinia vaccinii-corymbosi</name>
    <dbReference type="NCBI Taxonomy" id="61207"/>
    <lineage>
        <taxon>Eukaryota</taxon>
        <taxon>Fungi</taxon>
        <taxon>Dikarya</taxon>
        <taxon>Ascomycota</taxon>
        <taxon>Pezizomycotina</taxon>
        <taxon>Leotiomycetes</taxon>
        <taxon>Helotiales</taxon>
        <taxon>Sclerotiniaceae</taxon>
        <taxon>Monilinia</taxon>
    </lineage>
</organism>
<accession>A0A8A3PCM2</accession>
<reference evidence="2" key="1">
    <citation type="submission" date="2020-10" db="EMBL/GenBank/DDBJ databases">
        <title>Genome Sequence of Monilinia vaccinii-corymbosi Sheds Light on Mummy Berry Disease Infection of Blueberry and Mating Type.</title>
        <authorList>
            <person name="Yow A.G."/>
            <person name="Zhang Y."/>
            <person name="Bansal K."/>
            <person name="Eacker S.M."/>
            <person name="Sullivan S."/>
            <person name="Liachko I."/>
            <person name="Cubeta M.A."/>
            <person name="Rollins J.A."/>
            <person name="Ashrafi H."/>
        </authorList>
    </citation>
    <scope>NUCLEOTIDE SEQUENCE</scope>
    <source>
        <strain evidence="2">RL-1</strain>
    </source>
</reference>